<dbReference type="InterPro" id="IPR019734">
    <property type="entry name" value="TPR_rpt"/>
</dbReference>
<name>A0A1F7ULZ3_9BACT</name>
<accession>A0A1F7ULZ3</accession>
<protein>
    <submittedName>
        <fullName evidence="3">Uncharacterized protein</fullName>
    </submittedName>
</protein>
<dbReference type="SMART" id="SM00028">
    <property type="entry name" value="TPR"/>
    <property type="match status" value="4"/>
</dbReference>
<dbReference type="EMBL" id="MGEH01000014">
    <property type="protein sequence ID" value="OGL79291.1"/>
    <property type="molecule type" value="Genomic_DNA"/>
</dbReference>
<dbReference type="PANTHER" id="PTHR45586:SF1">
    <property type="entry name" value="LIPOPOLYSACCHARIDE ASSEMBLY PROTEIN B"/>
    <property type="match status" value="1"/>
</dbReference>
<dbReference type="InterPro" id="IPR011990">
    <property type="entry name" value="TPR-like_helical_dom_sf"/>
</dbReference>
<dbReference type="Proteomes" id="UP000176603">
    <property type="component" value="Unassembled WGS sequence"/>
</dbReference>
<dbReference type="STRING" id="1802399.A3E39_02200"/>
<dbReference type="PANTHER" id="PTHR45586">
    <property type="entry name" value="TPR REPEAT-CONTAINING PROTEIN PA4667"/>
    <property type="match status" value="1"/>
</dbReference>
<evidence type="ECO:0000313" key="3">
    <source>
        <dbReference type="EMBL" id="OGL79291.1"/>
    </source>
</evidence>
<evidence type="ECO:0000256" key="1">
    <source>
        <dbReference type="ARBA" id="ARBA00022737"/>
    </source>
</evidence>
<dbReference type="AlphaFoldDB" id="A0A1F7ULZ3"/>
<evidence type="ECO:0000313" key="4">
    <source>
        <dbReference type="Proteomes" id="UP000176603"/>
    </source>
</evidence>
<dbReference type="InterPro" id="IPR051012">
    <property type="entry name" value="CellSynth/LPSAsmb/PSIAsmb"/>
</dbReference>
<gene>
    <name evidence="3" type="ORF">A3E39_02200</name>
</gene>
<comment type="caution">
    <text evidence="3">The sequence shown here is derived from an EMBL/GenBank/DDBJ whole genome shotgun (WGS) entry which is preliminary data.</text>
</comment>
<keyword evidence="1" id="KW-0677">Repeat</keyword>
<proteinExistence type="predicted"/>
<sequence>MLFWVFLILGLSAAALIAAVVFKHWKEIRLLDPDTIRAEQERKTRTHIVAQRFQRRLEGFMTPVKRVGRGMLDRIMQSYRQVEERLSQASSSGNRSLDEPSERTRLLLGDAQVLARDGKFAEAERAYLEILKLDGRQIDAYRGLATLYLTQRQYAQAKELYRFLERIHGADDACYAGLAEIAEATGDVTAAETMRKRAVDMAPKNAVRHAELAGYYLAHGSPEFARASARRAVDLDPDQPRHLEICLESAILVADRKEAERCYDRLRLLSGDPSRLRSYREKIDALSIT</sequence>
<dbReference type="SUPFAM" id="SSF48452">
    <property type="entry name" value="TPR-like"/>
    <property type="match status" value="1"/>
</dbReference>
<dbReference type="Gene3D" id="1.25.40.10">
    <property type="entry name" value="Tetratricopeptide repeat domain"/>
    <property type="match status" value="1"/>
</dbReference>
<reference evidence="3 4" key="1">
    <citation type="journal article" date="2016" name="Nat. Commun.">
        <title>Thousands of microbial genomes shed light on interconnected biogeochemical processes in an aquifer system.</title>
        <authorList>
            <person name="Anantharaman K."/>
            <person name="Brown C.T."/>
            <person name="Hug L.A."/>
            <person name="Sharon I."/>
            <person name="Castelle C.J."/>
            <person name="Probst A.J."/>
            <person name="Thomas B.C."/>
            <person name="Singh A."/>
            <person name="Wilkins M.J."/>
            <person name="Karaoz U."/>
            <person name="Brodie E.L."/>
            <person name="Williams K.H."/>
            <person name="Hubbard S.S."/>
            <person name="Banfield J.F."/>
        </authorList>
    </citation>
    <scope>NUCLEOTIDE SEQUENCE [LARGE SCALE GENOMIC DNA]</scope>
</reference>
<evidence type="ECO:0000256" key="2">
    <source>
        <dbReference type="ARBA" id="ARBA00022803"/>
    </source>
</evidence>
<keyword evidence="2" id="KW-0802">TPR repeat</keyword>
<organism evidence="3 4">
    <name type="scientific">Candidatus Uhrbacteria bacterium RIFCSPHIGHO2_12_FULL_60_25</name>
    <dbReference type="NCBI Taxonomy" id="1802399"/>
    <lineage>
        <taxon>Bacteria</taxon>
        <taxon>Candidatus Uhriibacteriota</taxon>
    </lineage>
</organism>